<protein>
    <recommendedName>
        <fullName evidence="4">HNH domain-containing protein</fullName>
    </recommendedName>
</protein>
<dbReference type="RefSeq" id="XP_018692367.1">
    <property type="nucleotide sequence ID" value="XM_018837807.1"/>
</dbReference>
<dbReference type="Proteomes" id="UP000078343">
    <property type="component" value="Unassembled WGS sequence"/>
</dbReference>
<sequence>MTDTGNGNYDAFRDCLFSHVVEKLTGGSRKAPKRSSLGKKARQNQSEPSALDASGPDPSELADFSDYLATDIFASLPVPFQELSYHGLQNDAVHADKWSLPLTLTVLDELCAHLPGDINDSLKAYGLIEPPKSDMQSFMAPVLSGYIAAVTTPPPKWSDTKTKACEICDREWVPLTYHHLIPKQIHAKVLKRNWHEEHQLNSVAWLCRACHNFVHQMASNEELAREWYTVELICQREDVQKWSQWVRRVRWKKT</sequence>
<dbReference type="AlphaFoldDB" id="A0A178ZGT6"/>
<accession>A0A178ZGT6</accession>
<dbReference type="EMBL" id="LVYI01000005">
    <property type="protein sequence ID" value="OAP59000.1"/>
    <property type="molecule type" value="Genomic_DNA"/>
</dbReference>
<dbReference type="OrthoDB" id="4850648at2759"/>
<evidence type="ECO:0008006" key="4">
    <source>
        <dbReference type="Google" id="ProtNLM"/>
    </source>
</evidence>
<feature type="compositionally biased region" description="Basic residues" evidence="1">
    <location>
        <begin position="30"/>
        <end position="42"/>
    </location>
</feature>
<keyword evidence="3" id="KW-1185">Reference proteome</keyword>
<comment type="caution">
    <text evidence="2">The sequence shown here is derived from an EMBL/GenBank/DDBJ whole genome shotgun (WGS) entry which is preliminary data.</text>
</comment>
<dbReference type="STRING" id="1367422.A0A178ZGT6"/>
<reference evidence="2 3" key="1">
    <citation type="submission" date="2016-04" db="EMBL/GenBank/DDBJ databases">
        <title>Draft genome of Fonsecaea erecta CBS 125763.</title>
        <authorList>
            <person name="Weiss V.A."/>
            <person name="Vicente V.A."/>
            <person name="Raittz R.T."/>
            <person name="Moreno L.F."/>
            <person name="De Souza E.M."/>
            <person name="Pedrosa F.O."/>
            <person name="Steffens M.B."/>
            <person name="Faoro H."/>
            <person name="Tadra-Sfeir M.Z."/>
            <person name="Najafzadeh M.J."/>
            <person name="Felipe M.S."/>
            <person name="Teixeira M."/>
            <person name="Sun J."/>
            <person name="Xi L."/>
            <person name="Gomes R."/>
            <person name="De Azevedo C.M."/>
            <person name="Salgado C.G."/>
            <person name="Da Silva M.B."/>
            <person name="Nascimento M.F."/>
            <person name="Queiroz-Telles F."/>
            <person name="Attili D.S."/>
            <person name="Gorbushina A."/>
        </authorList>
    </citation>
    <scope>NUCLEOTIDE SEQUENCE [LARGE SCALE GENOMIC DNA]</scope>
    <source>
        <strain evidence="2 3">CBS 125763</strain>
    </source>
</reference>
<proteinExistence type="predicted"/>
<evidence type="ECO:0000313" key="2">
    <source>
        <dbReference type="EMBL" id="OAP59000.1"/>
    </source>
</evidence>
<name>A0A178ZGT6_9EURO</name>
<evidence type="ECO:0000256" key="1">
    <source>
        <dbReference type="SAM" id="MobiDB-lite"/>
    </source>
</evidence>
<feature type="region of interest" description="Disordered" evidence="1">
    <location>
        <begin position="25"/>
        <end position="58"/>
    </location>
</feature>
<gene>
    <name evidence="2" type="ORF">AYL99_06297</name>
</gene>
<evidence type="ECO:0000313" key="3">
    <source>
        <dbReference type="Proteomes" id="UP000078343"/>
    </source>
</evidence>
<dbReference type="PANTHER" id="PTHR37827:SF1">
    <property type="entry name" value="HNH DOMAIN-CONTAINING PROTEIN"/>
    <property type="match status" value="1"/>
</dbReference>
<organism evidence="2 3">
    <name type="scientific">Fonsecaea erecta</name>
    <dbReference type="NCBI Taxonomy" id="1367422"/>
    <lineage>
        <taxon>Eukaryota</taxon>
        <taxon>Fungi</taxon>
        <taxon>Dikarya</taxon>
        <taxon>Ascomycota</taxon>
        <taxon>Pezizomycotina</taxon>
        <taxon>Eurotiomycetes</taxon>
        <taxon>Chaetothyriomycetidae</taxon>
        <taxon>Chaetothyriales</taxon>
        <taxon>Herpotrichiellaceae</taxon>
        <taxon>Fonsecaea</taxon>
    </lineage>
</organism>
<dbReference type="PANTHER" id="PTHR37827">
    <property type="entry name" value="TUDOR DOMAIN-CONTAINING PROTEIN"/>
    <property type="match status" value="1"/>
</dbReference>
<dbReference type="GeneID" id="30010465"/>